<keyword evidence="3" id="KW-1185">Reference proteome</keyword>
<evidence type="ECO:0008006" key="4">
    <source>
        <dbReference type="Google" id="ProtNLM"/>
    </source>
</evidence>
<keyword evidence="1" id="KW-0472">Membrane</keyword>
<feature type="transmembrane region" description="Helical" evidence="1">
    <location>
        <begin position="277"/>
        <end position="300"/>
    </location>
</feature>
<dbReference type="EMBL" id="AP028679">
    <property type="protein sequence ID" value="BEQ16200.1"/>
    <property type="molecule type" value="Genomic_DNA"/>
</dbReference>
<feature type="transmembrane region" description="Helical" evidence="1">
    <location>
        <begin position="29"/>
        <end position="51"/>
    </location>
</feature>
<feature type="transmembrane region" description="Helical" evidence="1">
    <location>
        <begin position="182"/>
        <end position="201"/>
    </location>
</feature>
<name>A0AAU9EHG2_9BACT</name>
<feature type="transmembrane region" description="Helical" evidence="1">
    <location>
        <begin position="145"/>
        <end position="170"/>
    </location>
</feature>
<evidence type="ECO:0000256" key="1">
    <source>
        <dbReference type="SAM" id="Phobius"/>
    </source>
</evidence>
<feature type="transmembrane region" description="Helical" evidence="1">
    <location>
        <begin position="526"/>
        <end position="547"/>
    </location>
</feature>
<feature type="transmembrane region" description="Helical" evidence="1">
    <location>
        <begin position="404"/>
        <end position="423"/>
    </location>
</feature>
<evidence type="ECO:0000313" key="3">
    <source>
        <dbReference type="Proteomes" id="UP001366166"/>
    </source>
</evidence>
<keyword evidence="1" id="KW-0812">Transmembrane</keyword>
<proteinExistence type="predicted"/>
<organism evidence="2 3">
    <name type="scientific">Desulfoferula mesophila</name>
    <dbReference type="NCBI Taxonomy" id="3058419"/>
    <lineage>
        <taxon>Bacteria</taxon>
        <taxon>Pseudomonadati</taxon>
        <taxon>Thermodesulfobacteriota</taxon>
        <taxon>Desulfarculia</taxon>
        <taxon>Desulfarculales</taxon>
        <taxon>Desulfarculaceae</taxon>
        <taxon>Desulfoferula</taxon>
    </lineage>
</organism>
<reference evidence="3" key="1">
    <citation type="journal article" date="2023" name="Arch. Microbiol.">
        <title>Desulfoferula mesophilus gen. nov. sp. nov., a mesophilic sulfate-reducing bacterium isolated from a brackish lake sediment.</title>
        <authorList>
            <person name="Watanabe T."/>
            <person name="Yabe T."/>
            <person name="Tsuji J.M."/>
            <person name="Fukui M."/>
        </authorList>
    </citation>
    <scope>NUCLEOTIDE SEQUENCE [LARGE SCALE GENOMIC DNA]</scope>
    <source>
        <strain evidence="3">12FAK</strain>
    </source>
</reference>
<feature type="transmembrane region" description="Helical" evidence="1">
    <location>
        <begin position="63"/>
        <end position="82"/>
    </location>
</feature>
<feature type="transmembrane region" description="Helical" evidence="1">
    <location>
        <begin position="488"/>
        <end position="506"/>
    </location>
</feature>
<dbReference type="AlphaFoldDB" id="A0AAU9EHG2"/>
<feature type="transmembrane region" description="Helical" evidence="1">
    <location>
        <begin position="345"/>
        <end position="365"/>
    </location>
</feature>
<dbReference type="KEGG" id="dmp:FAK_32660"/>
<gene>
    <name evidence="2" type="ORF">FAK_32660</name>
</gene>
<sequence length="672" mass="73526">MASYALLGAVALGAWWWGRPGVGMLPMALGVVALLAAKASLLLLLLWSAWLRPQTEETLGWRRHAAIFLAVFAIMAMTSLWVKQASSTAGDEVSYLLLAQSLAQHGTLDQKATVSHKEFREFYFCQWSDGLRWSLESSHSYFPLFLYPAYALSGRLGVMLFFAGIMALFAGQLYAWLLRAGLGKGTAALSAGLVLCMGPVLCLGQHALVEAPGMLLVVVGLRLALAAPRRPLAAGLGLLAVSVFLYFIKFRLAALGGGLLVAASFWWLESQVGARRALLAALGAAVLALLAALALSAGGWPHSYFWGSASFLYELRYGLGIWARCDQLWMPLWVMFGGLVLDQTFGLLLTAPVILLALAGIPAALRRFPRPAITALAPVVVYVGMVCLMRWYRWQGGFDLPARLYLVAFPALALFLGVMLSALARPWWRLVAWAVALWGLAYTLVMVIVPALRWGRSGLINPVVSLLQKKLGLDFYHLLPSTFVYSPLLPWYAALTALGLLGLAWLSWRNAPPAQPATWRLCTREVVVLVLSLALLASAPLVGAKLWPLRVLEAELMHGGRQAPLWVENAFPWDMHGRSVSNEGIISGRLFFPGGPVRLRLVARAGSPGEVVLRLDRWPLPGLVFDQGRTLETGLLILKKGWHRVSLVWRSCAQRDCYLLVDRLELLPGGPR</sequence>
<keyword evidence="1" id="KW-1133">Transmembrane helix</keyword>
<dbReference type="RefSeq" id="WP_338601693.1">
    <property type="nucleotide sequence ID" value="NZ_AP028679.1"/>
</dbReference>
<protein>
    <recommendedName>
        <fullName evidence="4">Glycosyltransferase RgtA/B/C/D-like domain-containing protein</fullName>
    </recommendedName>
</protein>
<feature type="transmembrane region" description="Helical" evidence="1">
    <location>
        <begin position="254"/>
        <end position="270"/>
    </location>
</feature>
<feature type="transmembrane region" description="Helical" evidence="1">
    <location>
        <begin position="430"/>
        <end position="452"/>
    </location>
</feature>
<evidence type="ECO:0000313" key="2">
    <source>
        <dbReference type="EMBL" id="BEQ16200.1"/>
    </source>
</evidence>
<dbReference type="Proteomes" id="UP001366166">
    <property type="component" value="Chromosome"/>
</dbReference>
<feature type="transmembrane region" description="Helical" evidence="1">
    <location>
        <begin position="372"/>
        <end position="392"/>
    </location>
</feature>
<accession>A0AAU9EHG2</accession>